<dbReference type="Gene3D" id="2.120.10.30">
    <property type="entry name" value="TolB, C-terminal domain"/>
    <property type="match status" value="1"/>
</dbReference>
<dbReference type="InterPro" id="IPR011042">
    <property type="entry name" value="6-blade_b-propeller_TolB-like"/>
</dbReference>
<evidence type="ECO:0000313" key="2">
    <source>
        <dbReference type="Proteomes" id="UP001196509"/>
    </source>
</evidence>
<comment type="caution">
    <text evidence="1">The sequence shown here is derived from an EMBL/GenBank/DDBJ whole genome shotgun (WGS) entry which is preliminary data.</text>
</comment>
<dbReference type="Proteomes" id="UP001196509">
    <property type="component" value="Unassembled WGS sequence"/>
</dbReference>
<dbReference type="SUPFAM" id="SSF63829">
    <property type="entry name" value="Calcium-dependent phosphotriesterase"/>
    <property type="match status" value="1"/>
</dbReference>
<protein>
    <recommendedName>
        <fullName evidence="3">Strictosidine synthase conserved region domain-containing protein</fullName>
    </recommendedName>
</protein>
<evidence type="ECO:0008006" key="3">
    <source>
        <dbReference type="Google" id="ProtNLM"/>
    </source>
</evidence>
<sequence length="361" mass="38286">MLPRRDAGISVPAMDGVLKPNSRLEDAPCILKVAGLDDVAPVASGLVLSAGSSLVAFPVPSGGGDAETISTFEGTIGFLAVLDDGRYAVGVTGQGVYLGLPGDFRLIEFAAELSACMTAATQAADGRLAICIGSRRNTASEWKRDLMEKGRSGCLCLLDLDTGSTDIVAEDLAFPYGVAALADGRLAVAESWRHRIVAIDTASGKRAVLLEDLPAYPSRLSPALDGGYWLTLFAPRRQLFEFVLREDGFRNEMLKTVDPEEWVGPSLSASTRYDHPLQQGAVRQMGILKPWAPSSSYGLVVRCDENMRPVESLHSRADGALHGMTGICETKDGVFAVARGAGKLVRFTGNSAGRAAIEVQS</sequence>
<evidence type="ECO:0000313" key="1">
    <source>
        <dbReference type="EMBL" id="MBW8637543.1"/>
    </source>
</evidence>
<proteinExistence type="predicted"/>
<reference evidence="1" key="1">
    <citation type="submission" date="2021-08" db="EMBL/GenBank/DDBJ databases">
        <title>Hoeflea bacterium WL0058 sp. nov., isolated from the sediment.</title>
        <authorList>
            <person name="Wang L."/>
            <person name="Zhang D."/>
        </authorList>
    </citation>
    <scope>NUCLEOTIDE SEQUENCE</scope>
    <source>
        <strain evidence="1">WL0058</strain>
    </source>
</reference>
<gene>
    <name evidence="1" type="ORF">K1W69_10115</name>
</gene>
<dbReference type="RefSeq" id="WP_220228242.1">
    <property type="nucleotide sequence ID" value="NZ_JAICBX010000002.1"/>
</dbReference>
<name>A0AAE2ZNH6_9HYPH</name>
<dbReference type="EMBL" id="JAICBX010000002">
    <property type="protein sequence ID" value="MBW8637543.1"/>
    <property type="molecule type" value="Genomic_DNA"/>
</dbReference>
<accession>A0AAE2ZNH6</accession>
<dbReference type="AlphaFoldDB" id="A0AAE2ZNH6"/>
<organism evidence="1 2">
    <name type="scientific">Flavimaribacter sediminis</name>
    <dbReference type="NCBI Taxonomy" id="2865987"/>
    <lineage>
        <taxon>Bacteria</taxon>
        <taxon>Pseudomonadati</taxon>
        <taxon>Pseudomonadota</taxon>
        <taxon>Alphaproteobacteria</taxon>
        <taxon>Hyphomicrobiales</taxon>
        <taxon>Rhizobiaceae</taxon>
        <taxon>Flavimaribacter</taxon>
    </lineage>
</organism>
<keyword evidence="2" id="KW-1185">Reference proteome</keyword>